<dbReference type="Pfam" id="PF13648">
    <property type="entry name" value="Lipocalin_4"/>
    <property type="match status" value="1"/>
</dbReference>
<evidence type="ECO:0000256" key="1">
    <source>
        <dbReference type="SAM" id="SignalP"/>
    </source>
</evidence>
<sequence>MKIIITLSILAASLLSCSSNENTPLSDDIIIGKWQLIRQYGDDTDDCTKKSTITFENDFDLIINTYLSLTDDECVSTGTTKGNWNKKSENLYTLEKQGASIDTSIRFEDNNNTLIFLEAGEEELAYRRK</sequence>
<evidence type="ECO:0000313" key="3">
    <source>
        <dbReference type="EMBL" id="MDE1206958.1"/>
    </source>
</evidence>
<dbReference type="InterPro" id="IPR024311">
    <property type="entry name" value="Lipocalin-like"/>
</dbReference>
<dbReference type="AlphaFoldDB" id="A0A9X4EPH5"/>
<keyword evidence="1" id="KW-0732">Signal</keyword>
<gene>
    <name evidence="3" type="ORF">LCI24_09130</name>
</gene>
<dbReference type="RefSeq" id="WP_274640100.1">
    <property type="nucleotide sequence ID" value="NZ_JAIWJY010000005.1"/>
</dbReference>
<evidence type="ECO:0000313" key="4">
    <source>
        <dbReference type="Proteomes" id="UP001149303"/>
    </source>
</evidence>
<comment type="caution">
    <text evidence="3">The sequence shown here is derived from an EMBL/GenBank/DDBJ whole genome shotgun (WGS) entry which is preliminary data.</text>
</comment>
<feature type="signal peptide" evidence="1">
    <location>
        <begin position="1"/>
        <end position="21"/>
    </location>
</feature>
<reference evidence="3" key="1">
    <citation type="submission" date="2021-09" db="EMBL/GenBank/DDBJ databases">
        <authorList>
            <person name="Smyrli M."/>
        </authorList>
    </citation>
    <scope>NUCLEOTIDE SEQUENCE</scope>
    <source>
        <strain evidence="3">LAR25</strain>
    </source>
</reference>
<evidence type="ECO:0000259" key="2">
    <source>
        <dbReference type="Pfam" id="PF13648"/>
    </source>
</evidence>
<organism evidence="3 4">
    <name type="scientific">Tenacibaculum larymnensis</name>
    <dbReference type="NCBI Taxonomy" id="2878201"/>
    <lineage>
        <taxon>Bacteria</taxon>
        <taxon>Pseudomonadati</taxon>
        <taxon>Bacteroidota</taxon>
        <taxon>Flavobacteriia</taxon>
        <taxon>Flavobacteriales</taxon>
        <taxon>Flavobacteriaceae</taxon>
        <taxon>Tenacibaculum</taxon>
    </lineage>
</organism>
<keyword evidence="4" id="KW-1185">Reference proteome</keyword>
<proteinExistence type="predicted"/>
<feature type="chain" id="PRO_5040994028" evidence="1">
    <location>
        <begin position="22"/>
        <end position="129"/>
    </location>
</feature>
<accession>A0A9X4EPH5</accession>
<feature type="domain" description="Lipocalin-like" evidence="2">
    <location>
        <begin position="30"/>
        <end position="115"/>
    </location>
</feature>
<protein>
    <submittedName>
        <fullName evidence="3">Lipocalin family protein</fullName>
    </submittedName>
</protein>
<dbReference type="Proteomes" id="UP001149303">
    <property type="component" value="Unassembled WGS sequence"/>
</dbReference>
<name>A0A9X4EPH5_9FLAO</name>
<dbReference type="EMBL" id="JAIWJY010000005">
    <property type="protein sequence ID" value="MDE1206958.1"/>
    <property type="molecule type" value="Genomic_DNA"/>
</dbReference>
<dbReference type="PROSITE" id="PS51257">
    <property type="entry name" value="PROKAR_LIPOPROTEIN"/>
    <property type="match status" value="1"/>
</dbReference>